<feature type="chain" id="PRO_5047016684" evidence="1">
    <location>
        <begin position="21"/>
        <end position="277"/>
    </location>
</feature>
<evidence type="ECO:0000313" key="2">
    <source>
        <dbReference type="EMBL" id="MBY0095543.1"/>
    </source>
</evidence>
<dbReference type="SUPFAM" id="SSF69318">
    <property type="entry name" value="Integrin alpha N-terminal domain"/>
    <property type="match status" value="1"/>
</dbReference>
<organism evidence="2 3">
    <name type="scientific">Mesobacillus maritimus</name>
    <dbReference type="NCBI Taxonomy" id="1643336"/>
    <lineage>
        <taxon>Bacteria</taxon>
        <taxon>Bacillati</taxon>
        <taxon>Bacillota</taxon>
        <taxon>Bacilli</taxon>
        <taxon>Bacillales</taxon>
        <taxon>Bacillaceae</taxon>
        <taxon>Mesobacillus</taxon>
    </lineage>
</organism>
<dbReference type="InterPro" id="IPR028994">
    <property type="entry name" value="Integrin_alpha_N"/>
</dbReference>
<gene>
    <name evidence="2" type="ORF">H0185_01745</name>
</gene>
<sequence>MKKKVWVFIIFLLVFLQPLGTTVAAKTELQPLYETVKELLPTEAEFIIPNTPDSVSSIQVFDFDQDGQQEMMVTYRLENGLGKLHALLLKKEGNQWKKIWETTSEGFDIEYAGFEDITGDGVGEFVIAWGIGASAGNKLEIYRWEENTLKRIIEPRFFHRMELLKGENQTSLALWERYCCDAFLVDVLTWASKGLVSDEDLYRQYYPQVMSYYEAKIKEMDAWFYWYALADAQLKANLMVEVTESIQKGLTFIHGKKEFNELRRRLEAKTSPQNATQ</sequence>
<name>A0ABS7K003_9BACI</name>
<evidence type="ECO:0000256" key="1">
    <source>
        <dbReference type="SAM" id="SignalP"/>
    </source>
</evidence>
<feature type="signal peptide" evidence="1">
    <location>
        <begin position="1"/>
        <end position="20"/>
    </location>
</feature>
<keyword evidence="1" id="KW-0732">Signal</keyword>
<dbReference type="Proteomes" id="UP000769780">
    <property type="component" value="Unassembled WGS sequence"/>
</dbReference>
<accession>A0ABS7K003</accession>
<evidence type="ECO:0000313" key="3">
    <source>
        <dbReference type="Proteomes" id="UP000769780"/>
    </source>
</evidence>
<proteinExistence type="predicted"/>
<dbReference type="EMBL" id="JACWFH010000005">
    <property type="protein sequence ID" value="MBY0095543.1"/>
    <property type="molecule type" value="Genomic_DNA"/>
</dbReference>
<reference evidence="2 3" key="1">
    <citation type="submission" date="2020-07" db="EMBL/GenBank/DDBJ databases">
        <title>Fungal Genomes of the International Space Station.</title>
        <authorList>
            <person name="Seuylemezian A."/>
            <person name="Singh N.K."/>
            <person name="Wood J."/>
            <person name="Venkateswaran K."/>
        </authorList>
    </citation>
    <scope>NUCLEOTIDE SEQUENCE [LARGE SCALE GENOMIC DNA]</scope>
    <source>
        <strain evidence="2 3">PL-B2</strain>
    </source>
</reference>
<dbReference type="RefSeq" id="WP_221870609.1">
    <property type="nucleotide sequence ID" value="NZ_JACWFH010000005.1"/>
</dbReference>
<keyword evidence="3" id="KW-1185">Reference proteome</keyword>
<protein>
    <submittedName>
        <fullName evidence="2">VCBS repeat-containing protein</fullName>
    </submittedName>
</protein>
<comment type="caution">
    <text evidence="2">The sequence shown here is derived from an EMBL/GenBank/DDBJ whole genome shotgun (WGS) entry which is preliminary data.</text>
</comment>